<keyword evidence="4 5" id="KW-0472">Membrane</keyword>
<dbReference type="PANTHER" id="PTHR11863">
    <property type="entry name" value="STEROL DESATURASE"/>
    <property type="match status" value="1"/>
</dbReference>
<feature type="transmembrane region" description="Helical" evidence="5">
    <location>
        <begin position="32"/>
        <end position="54"/>
    </location>
</feature>
<dbReference type="Pfam" id="PF04116">
    <property type="entry name" value="FA_hydroxylase"/>
    <property type="match status" value="1"/>
</dbReference>
<comment type="caution">
    <text evidence="7">The sequence shown here is derived from an EMBL/GenBank/DDBJ whole genome shotgun (WGS) entry which is preliminary data.</text>
</comment>
<accession>A0A813HYB3</accession>
<dbReference type="Proteomes" id="UP000654075">
    <property type="component" value="Unassembled WGS sequence"/>
</dbReference>
<keyword evidence="3 5" id="KW-1133">Transmembrane helix</keyword>
<evidence type="ECO:0000313" key="8">
    <source>
        <dbReference type="Proteomes" id="UP000654075"/>
    </source>
</evidence>
<evidence type="ECO:0000256" key="4">
    <source>
        <dbReference type="ARBA" id="ARBA00023136"/>
    </source>
</evidence>
<evidence type="ECO:0000256" key="5">
    <source>
        <dbReference type="SAM" id="Phobius"/>
    </source>
</evidence>
<comment type="subcellular location">
    <subcellularLocation>
        <location evidence="1">Membrane</location>
    </subcellularLocation>
</comment>
<feature type="domain" description="Fatty acid hydroxylase" evidence="6">
    <location>
        <begin position="125"/>
        <end position="270"/>
    </location>
</feature>
<feature type="transmembrane region" description="Helical" evidence="5">
    <location>
        <begin position="88"/>
        <end position="105"/>
    </location>
</feature>
<dbReference type="InterPro" id="IPR050307">
    <property type="entry name" value="Sterol_Desaturase_Related"/>
</dbReference>
<organism evidence="7 8">
    <name type="scientific">Polarella glacialis</name>
    <name type="common">Dinoflagellate</name>
    <dbReference type="NCBI Taxonomy" id="89957"/>
    <lineage>
        <taxon>Eukaryota</taxon>
        <taxon>Sar</taxon>
        <taxon>Alveolata</taxon>
        <taxon>Dinophyceae</taxon>
        <taxon>Suessiales</taxon>
        <taxon>Suessiaceae</taxon>
        <taxon>Polarella</taxon>
    </lineage>
</organism>
<dbReference type="OMA" id="WEFTWHI"/>
<evidence type="ECO:0000256" key="3">
    <source>
        <dbReference type="ARBA" id="ARBA00022989"/>
    </source>
</evidence>
<proteinExistence type="predicted"/>
<dbReference type="InterPro" id="IPR006694">
    <property type="entry name" value="Fatty_acid_hydroxylase"/>
</dbReference>
<dbReference type="GO" id="GO:0005506">
    <property type="term" value="F:iron ion binding"/>
    <property type="evidence" value="ECO:0007669"/>
    <property type="project" value="InterPro"/>
</dbReference>
<dbReference type="GO" id="GO:0008610">
    <property type="term" value="P:lipid biosynthetic process"/>
    <property type="evidence" value="ECO:0007669"/>
    <property type="project" value="InterPro"/>
</dbReference>
<dbReference type="GO" id="GO:0016491">
    <property type="term" value="F:oxidoreductase activity"/>
    <property type="evidence" value="ECO:0007669"/>
    <property type="project" value="InterPro"/>
</dbReference>
<reference evidence="7" key="1">
    <citation type="submission" date="2021-02" db="EMBL/GenBank/DDBJ databases">
        <authorList>
            <person name="Dougan E. K."/>
            <person name="Rhodes N."/>
            <person name="Thang M."/>
            <person name="Chan C."/>
        </authorList>
    </citation>
    <scope>NUCLEOTIDE SEQUENCE</scope>
</reference>
<dbReference type="GO" id="GO:0016020">
    <property type="term" value="C:membrane"/>
    <property type="evidence" value="ECO:0007669"/>
    <property type="project" value="UniProtKB-SubCell"/>
</dbReference>
<evidence type="ECO:0000256" key="2">
    <source>
        <dbReference type="ARBA" id="ARBA00022692"/>
    </source>
</evidence>
<protein>
    <recommendedName>
        <fullName evidence="6">Fatty acid hydroxylase domain-containing protein</fullName>
    </recommendedName>
</protein>
<dbReference type="OrthoDB" id="449069at2759"/>
<feature type="transmembrane region" description="Helical" evidence="5">
    <location>
        <begin position="117"/>
        <end position="139"/>
    </location>
</feature>
<gene>
    <name evidence="7" type="ORF">PGLA1383_LOCUS57043</name>
</gene>
<sequence length="279" mass="31784">APLILGMHFVLDLNSITAGAWDTVFRWRFTHLAMAEALVASLAFFFWISLFFAFNEVPALKRFRFVARSSLSRDEEAKRPDWNFRPRVAASLPVYLAGIWALHTVKSPTLLSAAAPSAIRLVMEVLLGIFAYDFFMYWVHLGMHRCPHRLHSHDVHHQLKVQPGSGIRYLAAELVVNHAMADGMLQVGVNILVQNLPLFGGLPKHKLSRFVHNIVVTYLLVEAHSGLDMPWGTHRVFPGLLGGAYRHEIHHHRRDCCFHQFFCYLDDFLGHGPPKEYAD</sequence>
<feature type="non-terminal residue" evidence="7">
    <location>
        <position position="279"/>
    </location>
</feature>
<keyword evidence="8" id="KW-1185">Reference proteome</keyword>
<dbReference type="EMBL" id="CAJNNV010033175">
    <property type="protein sequence ID" value="CAE8642575.1"/>
    <property type="molecule type" value="Genomic_DNA"/>
</dbReference>
<keyword evidence="2 5" id="KW-0812">Transmembrane</keyword>
<evidence type="ECO:0000259" key="6">
    <source>
        <dbReference type="Pfam" id="PF04116"/>
    </source>
</evidence>
<evidence type="ECO:0000256" key="1">
    <source>
        <dbReference type="ARBA" id="ARBA00004370"/>
    </source>
</evidence>
<evidence type="ECO:0000313" key="7">
    <source>
        <dbReference type="EMBL" id="CAE8642575.1"/>
    </source>
</evidence>
<name>A0A813HYB3_POLGL</name>
<dbReference type="AlphaFoldDB" id="A0A813HYB3"/>